<name>A0A540LCF8_MALBA</name>
<evidence type="ECO:0000313" key="2">
    <source>
        <dbReference type="Proteomes" id="UP000315295"/>
    </source>
</evidence>
<keyword evidence="2" id="KW-1185">Reference proteome</keyword>
<evidence type="ECO:0000313" key="1">
    <source>
        <dbReference type="EMBL" id="TQD84164.1"/>
    </source>
</evidence>
<dbReference type="AlphaFoldDB" id="A0A540LCF8"/>
<organism evidence="1 2">
    <name type="scientific">Malus baccata</name>
    <name type="common">Siberian crab apple</name>
    <name type="synonym">Pyrus baccata</name>
    <dbReference type="NCBI Taxonomy" id="106549"/>
    <lineage>
        <taxon>Eukaryota</taxon>
        <taxon>Viridiplantae</taxon>
        <taxon>Streptophyta</taxon>
        <taxon>Embryophyta</taxon>
        <taxon>Tracheophyta</taxon>
        <taxon>Spermatophyta</taxon>
        <taxon>Magnoliopsida</taxon>
        <taxon>eudicotyledons</taxon>
        <taxon>Gunneridae</taxon>
        <taxon>Pentapetalae</taxon>
        <taxon>rosids</taxon>
        <taxon>fabids</taxon>
        <taxon>Rosales</taxon>
        <taxon>Rosaceae</taxon>
        <taxon>Amygdaloideae</taxon>
        <taxon>Maleae</taxon>
        <taxon>Malus</taxon>
    </lineage>
</organism>
<dbReference type="EMBL" id="VIEB01000648">
    <property type="protein sequence ID" value="TQD84164.1"/>
    <property type="molecule type" value="Genomic_DNA"/>
</dbReference>
<comment type="caution">
    <text evidence="1">The sequence shown here is derived from an EMBL/GenBank/DDBJ whole genome shotgun (WGS) entry which is preliminary data.</text>
</comment>
<proteinExistence type="predicted"/>
<protein>
    <submittedName>
        <fullName evidence="1">Uncharacterized protein</fullName>
    </submittedName>
</protein>
<accession>A0A540LCF8</accession>
<dbReference type="Proteomes" id="UP000315295">
    <property type="component" value="Unassembled WGS sequence"/>
</dbReference>
<gene>
    <name evidence="1" type="ORF">C1H46_030254</name>
</gene>
<sequence>MQVVGTLWWGHLEPTQYNTIPTSLSLYLNMSSQEGSISSSLAAANGVRILTVPPPLYGNLRFQKLSKEANNSNKQI</sequence>
<reference evidence="1 2" key="1">
    <citation type="journal article" date="2019" name="G3 (Bethesda)">
        <title>Sequencing of a Wild Apple (Malus baccata) Genome Unravels the Differences Between Cultivated and Wild Apple Species Regarding Disease Resistance and Cold Tolerance.</title>
        <authorList>
            <person name="Chen X."/>
        </authorList>
    </citation>
    <scope>NUCLEOTIDE SEQUENCE [LARGE SCALE GENOMIC DNA]</scope>
    <source>
        <strain evidence="2">cv. Shandingzi</strain>
        <tissue evidence="1">Leaves</tissue>
    </source>
</reference>